<dbReference type="GO" id="GO:0006914">
    <property type="term" value="P:autophagy"/>
    <property type="evidence" value="ECO:0007669"/>
    <property type="project" value="UniProtKB-KW"/>
</dbReference>
<feature type="domain" description="C2" evidence="6">
    <location>
        <begin position="68"/>
        <end position="184"/>
    </location>
</feature>
<reference evidence="8 9" key="1">
    <citation type="submission" date="2015-12" db="EMBL/GenBank/DDBJ databases">
        <title>The genome of Folsomia candida.</title>
        <authorList>
            <person name="Faddeeva A."/>
            <person name="Derks M.F."/>
            <person name="Anvar Y."/>
            <person name="Smit S."/>
            <person name="Van Straalen N."/>
            <person name="Roelofs D."/>
        </authorList>
    </citation>
    <scope>NUCLEOTIDE SEQUENCE [LARGE SCALE GENOMIC DNA]</scope>
    <source>
        <strain evidence="8 9">VU population</strain>
        <tissue evidence="8">Whole body</tissue>
    </source>
</reference>
<evidence type="ECO:0000256" key="2">
    <source>
        <dbReference type="ARBA" id="ARBA00022588"/>
    </source>
</evidence>
<comment type="caution">
    <text evidence="8">The sequence shown here is derived from an EMBL/GenBank/DDBJ whole genome shotgun (WGS) entry which is preliminary data.</text>
</comment>
<keyword evidence="2" id="KW-0399">Innate immunity</keyword>
<evidence type="ECO:0000259" key="7">
    <source>
        <dbReference type="PROSITE" id="PS51140"/>
    </source>
</evidence>
<evidence type="ECO:0000256" key="1">
    <source>
        <dbReference type="ARBA" id="ARBA00009278"/>
    </source>
</evidence>
<evidence type="ECO:0000256" key="5">
    <source>
        <dbReference type="ARBA" id="ARBA00023198"/>
    </source>
</evidence>
<dbReference type="OMA" id="IYIQIFD"/>
<dbReference type="GO" id="GO:0045087">
    <property type="term" value="P:innate immune response"/>
    <property type="evidence" value="ECO:0007669"/>
    <property type="project" value="UniProtKB-KW"/>
</dbReference>
<dbReference type="SUPFAM" id="SSF46934">
    <property type="entry name" value="UBA-like"/>
    <property type="match status" value="1"/>
</dbReference>
<organism evidence="8 9">
    <name type="scientific">Folsomia candida</name>
    <name type="common">Springtail</name>
    <dbReference type="NCBI Taxonomy" id="158441"/>
    <lineage>
        <taxon>Eukaryota</taxon>
        <taxon>Metazoa</taxon>
        <taxon>Ecdysozoa</taxon>
        <taxon>Arthropoda</taxon>
        <taxon>Hexapoda</taxon>
        <taxon>Collembola</taxon>
        <taxon>Entomobryomorpha</taxon>
        <taxon>Isotomoidea</taxon>
        <taxon>Isotomidae</taxon>
        <taxon>Proisotominae</taxon>
        <taxon>Folsomia</taxon>
    </lineage>
</organism>
<keyword evidence="3" id="KW-0391">Immunity</keyword>
<evidence type="ECO:0000259" key="6">
    <source>
        <dbReference type="PROSITE" id="PS50004"/>
    </source>
</evidence>
<proteinExistence type="inferred from homology"/>
<keyword evidence="5" id="KW-0395">Inflammatory response</keyword>
<dbReference type="Pfam" id="PF02845">
    <property type="entry name" value="CUE"/>
    <property type="match status" value="1"/>
</dbReference>
<dbReference type="PROSITE" id="PS50004">
    <property type="entry name" value="C2"/>
    <property type="match status" value="1"/>
</dbReference>
<dbReference type="CDD" id="cd04016">
    <property type="entry name" value="C2_Tollip"/>
    <property type="match status" value="1"/>
</dbReference>
<keyword evidence="4" id="KW-0072">Autophagy</keyword>
<dbReference type="Pfam" id="PF00168">
    <property type="entry name" value="C2"/>
    <property type="match status" value="1"/>
</dbReference>
<name>A0A226E3F2_FOLCA</name>
<keyword evidence="9" id="KW-1185">Reference proteome</keyword>
<dbReference type="Gene3D" id="1.10.8.10">
    <property type="entry name" value="DNA helicase RuvA subunit, C-terminal domain"/>
    <property type="match status" value="1"/>
</dbReference>
<evidence type="ECO:0000313" key="9">
    <source>
        <dbReference type="Proteomes" id="UP000198287"/>
    </source>
</evidence>
<dbReference type="EMBL" id="LNIX01000007">
    <property type="protein sequence ID" value="OXA51798.1"/>
    <property type="molecule type" value="Genomic_DNA"/>
</dbReference>
<dbReference type="SMART" id="SM00239">
    <property type="entry name" value="C2"/>
    <property type="match status" value="1"/>
</dbReference>
<dbReference type="Gene3D" id="2.60.40.150">
    <property type="entry name" value="C2 domain"/>
    <property type="match status" value="1"/>
</dbReference>
<dbReference type="PROSITE" id="PS51140">
    <property type="entry name" value="CUE"/>
    <property type="match status" value="1"/>
</dbReference>
<dbReference type="GO" id="GO:0006511">
    <property type="term" value="P:ubiquitin-dependent protein catabolic process"/>
    <property type="evidence" value="ECO:0007669"/>
    <property type="project" value="TreeGrafter"/>
</dbReference>
<feature type="domain" description="CUE" evidence="7">
    <location>
        <begin position="260"/>
        <end position="303"/>
    </location>
</feature>
<dbReference type="OrthoDB" id="9942608at2759"/>
<dbReference type="STRING" id="158441.A0A226E3F2"/>
<sequence length="303" mass="33596">MATSLDPEEFKRLERRKRVLIGALPEGFLTLGGAVRDVPDGTPLTQQQIQEQLDEQAAIALHQQLNASAGPRNAYPQPQPINIRGRLLISVMQAKLLKNYGMTRMDPYVRIHIGHHIYETPTDVNGAKNPKWNKTIQCFLPVGINQIYLEIYDECNFSVDELIAHANITIPEEIFKGETNEEWYPLNGKLGDGKEGQILLVFSFMAAPVGPQAPFVGSVPYIPPGGAAKRHHHHTPPVPQVHVSGQPVSQVVPDESRPQFSEDDFKQLKEMFPNMDAEVVRSVYEAGGFSKDSAANALLGMCD</sequence>
<dbReference type="GO" id="GO:0005737">
    <property type="term" value="C:cytoplasm"/>
    <property type="evidence" value="ECO:0007669"/>
    <property type="project" value="TreeGrafter"/>
</dbReference>
<dbReference type="InterPro" id="IPR000008">
    <property type="entry name" value="C2_dom"/>
</dbReference>
<dbReference type="InterPro" id="IPR003892">
    <property type="entry name" value="CUE"/>
</dbReference>
<protein>
    <submittedName>
        <fullName evidence="8">Toll-interacting protein</fullName>
    </submittedName>
</protein>
<evidence type="ECO:0000256" key="4">
    <source>
        <dbReference type="ARBA" id="ARBA00023006"/>
    </source>
</evidence>
<evidence type="ECO:0000256" key="3">
    <source>
        <dbReference type="ARBA" id="ARBA00022859"/>
    </source>
</evidence>
<dbReference type="GO" id="GO:0043130">
    <property type="term" value="F:ubiquitin binding"/>
    <property type="evidence" value="ECO:0007669"/>
    <property type="project" value="InterPro"/>
</dbReference>
<dbReference type="SUPFAM" id="SSF49562">
    <property type="entry name" value="C2 domain (Calcium/lipid-binding domain, CaLB)"/>
    <property type="match status" value="1"/>
</dbReference>
<accession>A0A226E3F2</accession>
<dbReference type="FunFam" id="1.10.8.10:FF:000036">
    <property type="entry name" value="Toll-interacting protein-like Protein"/>
    <property type="match status" value="1"/>
</dbReference>
<dbReference type="AlphaFoldDB" id="A0A226E3F2"/>
<dbReference type="InterPro" id="IPR035892">
    <property type="entry name" value="C2_domain_sf"/>
</dbReference>
<dbReference type="InterPro" id="IPR009060">
    <property type="entry name" value="UBA-like_sf"/>
</dbReference>
<dbReference type="Proteomes" id="UP000198287">
    <property type="component" value="Unassembled WGS sequence"/>
</dbReference>
<dbReference type="GO" id="GO:0031624">
    <property type="term" value="F:ubiquitin conjugating enzyme binding"/>
    <property type="evidence" value="ECO:0007669"/>
    <property type="project" value="TreeGrafter"/>
</dbReference>
<comment type="similarity">
    <text evidence="1">Belongs to the tollip family.</text>
</comment>
<evidence type="ECO:0000313" key="8">
    <source>
        <dbReference type="EMBL" id="OXA51798.1"/>
    </source>
</evidence>
<dbReference type="PANTHER" id="PTHR16461:SF5">
    <property type="entry name" value="TOLL-INTERACTING PROTEIN"/>
    <property type="match status" value="1"/>
</dbReference>
<gene>
    <name evidence="8" type="ORF">Fcan01_13729</name>
</gene>
<dbReference type="InterPro" id="IPR037301">
    <property type="entry name" value="Tollip_C2"/>
</dbReference>
<dbReference type="PANTHER" id="PTHR16461">
    <property type="entry name" value="TOLL-INTERACTING PROTEIN"/>
    <property type="match status" value="1"/>
</dbReference>